<evidence type="ECO:0000259" key="8">
    <source>
        <dbReference type="Pfam" id="PF00999"/>
    </source>
</evidence>
<dbReference type="HOGENOM" id="CLU_005126_10_0_1"/>
<name>W2SDX1_CYPE1</name>
<evidence type="ECO:0000256" key="5">
    <source>
        <dbReference type="ARBA" id="ARBA00023065"/>
    </source>
</evidence>
<dbReference type="PANTHER" id="PTHR32468:SF0">
    <property type="entry name" value="K(+)_H(+) ANTIPORTER 1"/>
    <property type="match status" value="1"/>
</dbReference>
<keyword evidence="10" id="KW-1185">Reference proteome</keyword>
<dbReference type="InterPro" id="IPR050794">
    <property type="entry name" value="CPA2_transporter"/>
</dbReference>
<dbReference type="RefSeq" id="XP_008711537.1">
    <property type="nucleotide sequence ID" value="XM_008713315.1"/>
</dbReference>
<dbReference type="EMBL" id="KB822711">
    <property type="protein sequence ID" value="ETN46825.1"/>
    <property type="molecule type" value="Genomic_DNA"/>
</dbReference>
<dbReference type="GO" id="GO:1902600">
    <property type="term" value="P:proton transmembrane transport"/>
    <property type="evidence" value="ECO:0007669"/>
    <property type="project" value="InterPro"/>
</dbReference>
<dbReference type="eggNOG" id="KOG1650">
    <property type="taxonomic scope" value="Eukaryota"/>
</dbReference>
<dbReference type="GeneID" id="19968353"/>
<dbReference type="Proteomes" id="UP000030752">
    <property type="component" value="Unassembled WGS sequence"/>
</dbReference>
<comment type="subcellular location">
    <subcellularLocation>
        <location evidence="1">Membrane</location>
        <topology evidence="1">Multi-pass membrane protein</topology>
    </subcellularLocation>
</comment>
<feature type="transmembrane region" description="Helical" evidence="7">
    <location>
        <begin position="110"/>
        <end position="130"/>
    </location>
</feature>
<feature type="domain" description="Cation/H+ exchanger transmembrane" evidence="8">
    <location>
        <begin position="59"/>
        <end position="447"/>
    </location>
</feature>
<dbReference type="GO" id="GO:0015297">
    <property type="term" value="F:antiporter activity"/>
    <property type="evidence" value="ECO:0007669"/>
    <property type="project" value="InterPro"/>
</dbReference>
<feature type="transmembrane region" description="Helical" evidence="7">
    <location>
        <begin position="364"/>
        <end position="385"/>
    </location>
</feature>
<dbReference type="STRING" id="1220924.W2SDX1"/>
<feature type="transmembrane region" description="Helical" evidence="7">
    <location>
        <begin position="285"/>
        <end position="318"/>
    </location>
</feature>
<evidence type="ECO:0000256" key="6">
    <source>
        <dbReference type="ARBA" id="ARBA00023136"/>
    </source>
</evidence>
<feature type="transmembrane region" description="Helical" evidence="7">
    <location>
        <begin position="214"/>
        <end position="238"/>
    </location>
</feature>
<evidence type="ECO:0000256" key="1">
    <source>
        <dbReference type="ARBA" id="ARBA00004141"/>
    </source>
</evidence>
<reference evidence="9 10" key="1">
    <citation type="submission" date="2013-03" db="EMBL/GenBank/DDBJ databases">
        <title>The Genome Sequence of Phialophora europaea CBS 101466.</title>
        <authorList>
            <consortium name="The Broad Institute Genomics Platform"/>
            <person name="Cuomo C."/>
            <person name="de Hoog S."/>
            <person name="Gorbushina A."/>
            <person name="Walker B."/>
            <person name="Young S.K."/>
            <person name="Zeng Q."/>
            <person name="Gargeya S."/>
            <person name="Fitzgerald M."/>
            <person name="Haas B."/>
            <person name="Abouelleil A."/>
            <person name="Allen A.W."/>
            <person name="Alvarado L."/>
            <person name="Arachchi H.M."/>
            <person name="Berlin A.M."/>
            <person name="Chapman S.B."/>
            <person name="Gainer-Dewar J."/>
            <person name="Goldberg J."/>
            <person name="Griggs A."/>
            <person name="Gujja S."/>
            <person name="Hansen M."/>
            <person name="Howarth C."/>
            <person name="Imamovic A."/>
            <person name="Ireland A."/>
            <person name="Larimer J."/>
            <person name="McCowan C."/>
            <person name="Murphy C."/>
            <person name="Pearson M."/>
            <person name="Poon T.W."/>
            <person name="Priest M."/>
            <person name="Roberts A."/>
            <person name="Saif S."/>
            <person name="Shea T."/>
            <person name="Sisk P."/>
            <person name="Sykes S."/>
            <person name="Wortman J."/>
            <person name="Nusbaum C."/>
            <person name="Birren B."/>
        </authorList>
    </citation>
    <scope>NUCLEOTIDE SEQUENCE [LARGE SCALE GENOMIC DNA]</scope>
    <source>
        <strain evidence="9 10">CBS 101466</strain>
    </source>
</reference>
<dbReference type="Gene3D" id="1.20.1530.20">
    <property type="match status" value="1"/>
</dbReference>
<gene>
    <name evidence="9" type="ORF">HMPREF1541_01014</name>
</gene>
<evidence type="ECO:0000256" key="7">
    <source>
        <dbReference type="SAM" id="Phobius"/>
    </source>
</evidence>
<feature type="transmembrane region" description="Helical" evidence="7">
    <location>
        <begin position="142"/>
        <end position="164"/>
    </location>
</feature>
<keyword evidence="3 7" id="KW-0812">Transmembrane</keyword>
<dbReference type="VEuPathDB" id="FungiDB:HMPREF1541_01014"/>
<organism evidence="9 10">
    <name type="scientific">Cyphellophora europaea (strain CBS 101466)</name>
    <name type="common">Phialophora europaea</name>
    <dbReference type="NCBI Taxonomy" id="1220924"/>
    <lineage>
        <taxon>Eukaryota</taxon>
        <taxon>Fungi</taxon>
        <taxon>Dikarya</taxon>
        <taxon>Ascomycota</taxon>
        <taxon>Pezizomycotina</taxon>
        <taxon>Eurotiomycetes</taxon>
        <taxon>Chaetothyriomycetidae</taxon>
        <taxon>Chaetothyriales</taxon>
        <taxon>Cyphellophoraceae</taxon>
        <taxon>Cyphellophora</taxon>
    </lineage>
</organism>
<keyword evidence="6 7" id="KW-0472">Membrane</keyword>
<feature type="transmembrane region" description="Helical" evidence="7">
    <location>
        <begin position="77"/>
        <end position="98"/>
    </location>
</feature>
<evidence type="ECO:0000256" key="4">
    <source>
        <dbReference type="ARBA" id="ARBA00022989"/>
    </source>
</evidence>
<evidence type="ECO:0000313" key="10">
    <source>
        <dbReference type="Proteomes" id="UP000030752"/>
    </source>
</evidence>
<feature type="transmembrane region" description="Helical" evidence="7">
    <location>
        <begin position="48"/>
        <end position="65"/>
    </location>
</feature>
<dbReference type="OrthoDB" id="2687058at2759"/>
<dbReference type="InParanoid" id="W2SDX1"/>
<dbReference type="InterPro" id="IPR038770">
    <property type="entry name" value="Na+/solute_symporter_sf"/>
</dbReference>
<keyword evidence="4 7" id="KW-1133">Transmembrane helix</keyword>
<dbReference type="Pfam" id="PF00999">
    <property type="entry name" value="Na_H_Exchanger"/>
    <property type="match status" value="1"/>
</dbReference>
<feature type="transmembrane region" description="Helical" evidence="7">
    <location>
        <begin position="397"/>
        <end position="418"/>
    </location>
</feature>
<dbReference type="InterPro" id="IPR006153">
    <property type="entry name" value="Cation/H_exchanger_TM"/>
</dbReference>
<evidence type="ECO:0000313" key="9">
    <source>
        <dbReference type="EMBL" id="ETN46825.1"/>
    </source>
</evidence>
<keyword evidence="5" id="KW-0406">Ion transport</keyword>
<accession>W2SDX1</accession>
<dbReference type="AlphaFoldDB" id="W2SDX1"/>
<feature type="transmembrane region" description="Helical" evidence="7">
    <location>
        <begin position="430"/>
        <end position="450"/>
    </location>
</feature>
<feature type="transmembrane region" description="Helical" evidence="7">
    <location>
        <begin position="179"/>
        <end position="202"/>
    </location>
</feature>
<proteinExistence type="predicted"/>
<sequence>MASATLTEFVTTTVNATAATATSDNRATPQGGVFEHVNPTHFDPSNPIVLFIIQASIVIILTRIIHFPLTYLRQPRVIAEVITGIILGPSIMGRIPGFTDAIFPPASLPVFNLAANLGLILFLFLVGLEVDLRYLLSNWRIALSVGALGMVVPFGLGAAIAWGLYNQFRTDEGIAHIDFGIYLLFIGIAMAITAFPVLCRILTSLNLLTTPVGVIVLSAGVGNDVVGWILLALCVTLVNSGAGLTALWILLVSVGYCLFLAFAVRPGFMWVLRKTGSLSNGPTQTVVALTILLVLASSFFTAIIGIHAIFGAFMIGLICPHEGGFAIKLTEKIEDLVGVLFLPLYFALSGLRTNLGLLDSGITWGYVVGVCAIAFFGKVFGGTMAARLNGLVWRESLTIGCLMSCKGLVELIVLNIGLQAKILSTRTFTIFVVMALVTTFATTPLVAWLYPPWYQRKLDLWKKGKIDWDGHRLPQDGTSESSEDDWTEHHEAVRKVLVYLRLDGLPSVFTLVSMFAAKREEPDHSGPLLKPEGGGVFKNEPALSSAATIHRPVRVHGLRLMELTERDSSVMRVSEIEEYANRDPIIKAFGTFGQSHDVSVAAQVAVVPERTFSGTLMKRAKDLSSDFIIIPWSETGTMSEHPSLFDDHSGGPLANREFAKLVSETFEKARISSSVGVVVDKLVISQAPKLESPVVDRQAWQLNRTNTGISVPDAGQSVINFKLADSGRQRLLVLYSGGEDSLFAVKLGLQFAKNDNVDLKVLRPMVSKEADEEHEDELFEYKTLKSSVTAQMKQRVQFIESEGPAMGAVIAALTEPSSAETLLILGRGSSDMSLSMFDSASSVTNQALGTLATSMLAELREKELNSSIMVVQKRRRATELKRQTTNEATEQ</sequence>
<protein>
    <recommendedName>
        <fullName evidence="8">Cation/H+ exchanger transmembrane domain-containing protein</fullName>
    </recommendedName>
</protein>
<evidence type="ECO:0000256" key="2">
    <source>
        <dbReference type="ARBA" id="ARBA00022448"/>
    </source>
</evidence>
<feature type="transmembrane region" description="Helical" evidence="7">
    <location>
        <begin position="244"/>
        <end position="264"/>
    </location>
</feature>
<feature type="transmembrane region" description="Helical" evidence="7">
    <location>
        <begin position="338"/>
        <end position="357"/>
    </location>
</feature>
<dbReference type="PANTHER" id="PTHR32468">
    <property type="entry name" value="CATION/H + ANTIPORTER"/>
    <property type="match status" value="1"/>
</dbReference>
<evidence type="ECO:0000256" key="3">
    <source>
        <dbReference type="ARBA" id="ARBA00022692"/>
    </source>
</evidence>
<keyword evidence="2" id="KW-0813">Transport</keyword>
<dbReference type="GO" id="GO:0016020">
    <property type="term" value="C:membrane"/>
    <property type="evidence" value="ECO:0007669"/>
    <property type="project" value="UniProtKB-SubCell"/>
</dbReference>